<dbReference type="Gene3D" id="3.40.30.10">
    <property type="entry name" value="Glutaredoxin"/>
    <property type="match status" value="1"/>
</dbReference>
<dbReference type="InterPro" id="IPR040079">
    <property type="entry name" value="Glutathione_S-Trfase"/>
</dbReference>
<dbReference type="SUPFAM" id="SSF52833">
    <property type="entry name" value="Thioredoxin-like"/>
    <property type="match status" value="1"/>
</dbReference>
<dbReference type="InterPro" id="IPR004045">
    <property type="entry name" value="Glutathione_S-Trfase_N"/>
</dbReference>
<sequence>MITLYGFPRSRSLRISWLLEELNLEWRYSLVDFNQGEHRSPEFLSINPAGKVPALVDGELVLLESGAISLHLAQRYGPHWLPEPGSDEAARHNQLLFFSLCELEQPLWTMGKHRFALPEERRVPAVLETAAWEFSRAASLMDRWVPERGYLLGEQPRVADILLTHTLNWAHGFKQPLPDKLDSYRLRVSQRPALARAMQRETEALPSNK</sequence>
<dbReference type="SFLD" id="SFLDG01150">
    <property type="entry name" value="Main.1:_Beta-like"/>
    <property type="match status" value="1"/>
</dbReference>
<evidence type="ECO:0000256" key="1">
    <source>
        <dbReference type="ARBA" id="ARBA00007409"/>
    </source>
</evidence>
<accession>A0A4U1BDA0</accession>
<dbReference type="AlphaFoldDB" id="A0A4U1BDA0"/>
<evidence type="ECO:0000313" key="5">
    <source>
        <dbReference type="EMBL" id="TKB48729.1"/>
    </source>
</evidence>
<keyword evidence="2 5" id="KW-0808">Transferase</keyword>
<dbReference type="Gene3D" id="1.20.1050.10">
    <property type="match status" value="1"/>
</dbReference>
<gene>
    <name evidence="5" type="ORF">FCL40_11290</name>
</gene>
<proteinExistence type="inferred from homology"/>
<dbReference type="PROSITE" id="PS50405">
    <property type="entry name" value="GST_CTER"/>
    <property type="match status" value="1"/>
</dbReference>
<feature type="domain" description="GST N-terminal" evidence="3">
    <location>
        <begin position="1"/>
        <end position="80"/>
    </location>
</feature>
<evidence type="ECO:0000259" key="3">
    <source>
        <dbReference type="PROSITE" id="PS50404"/>
    </source>
</evidence>
<dbReference type="PANTHER" id="PTHR44051:SF8">
    <property type="entry name" value="GLUTATHIONE S-TRANSFERASE GSTA"/>
    <property type="match status" value="1"/>
</dbReference>
<comment type="similarity">
    <text evidence="1">Belongs to the GST superfamily.</text>
</comment>
<evidence type="ECO:0000256" key="2">
    <source>
        <dbReference type="ARBA" id="ARBA00022679"/>
    </source>
</evidence>
<dbReference type="FunFam" id="3.40.30.10:FF:000039">
    <property type="entry name" value="Glutathione S-transferase domain"/>
    <property type="match status" value="1"/>
</dbReference>
<dbReference type="OrthoDB" id="9810080at2"/>
<dbReference type="InterPro" id="IPR036282">
    <property type="entry name" value="Glutathione-S-Trfase_C_sf"/>
</dbReference>
<evidence type="ECO:0000313" key="6">
    <source>
        <dbReference type="Proteomes" id="UP000305674"/>
    </source>
</evidence>
<protein>
    <submittedName>
        <fullName evidence="5">Glutathione S-transferase</fullName>
    </submittedName>
</protein>
<dbReference type="PROSITE" id="PS50404">
    <property type="entry name" value="GST_NTER"/>
    <property type="match status" value="1"/>
</dbReference>
<dbReference type="SUPFAM" id="SSF47616">
    <property type="entry name" value="GST C-terminal domain-like"/>
    <property type="match status" value="1"/>
</dbReference>
<dbReference type="InterPro" id="IPR036249">
    <property type="entry name" value="Thioredoxin-like_sf"/>
</dbReference>
<reference evidence="5 6" key="1">
    <citation type="submission" date="2019-04" db="EMBL/GenBank/DDBJ databases">
        <authorList>
            <person name="Hwang J.C."/>
        </authorList>
    </citation>
    <scope>NUCLEOTIDE SEQUENCE [LARGE SCALE GENOMIC DNA]</scope>
    <source>
        <strain evidence="5 6">IMCC35001</strain>
    </source>
</reference>
<dbReference type="Pfam" id="PF02798">
    <property type="entry name" value="GST_N"/>
    <property type="match status" value="1"/>
</dbReference>
<name>A0A4U1BDA0_9GAMM</name>
<dbReference type="EMBL" id="SWCI01000006">
    <property type="protein sequence ID" value="TKB48729.1"/>
    <property type="molecule type" value="Genomic_DNA"/>
</dbReference>
<dbReference type="RefSeq" id="WP_136853406.1">
    <property type="nucleotide sequence ID" value="NZ_SWCI01000006.1"/>
</dbReference>
<organism evidence="5 6">
    <name type="scientific">Ferrimonas sediminicola</name>
    <dbReference type="NCBI Taxonomy" id="2569538"/>
    <lineage>
        <taxon>Bacteria</taxon>
        <taxon>Pseudomonadati</taxon>
        <taxon>Pseudomonadota</taxon>
        <taxon>Gammaproteobacteria</taxon>
        <taxon>Alteromonadales</taxon>
        <taxon>Ferrimonadaceae</taxon>
        <taxon>Ferrimonas</taxon>
    </lineage>
</organism>
<evidence type="ECO:0000259" key="4">
    <source>
        <dbReference type="PROSITE" id="PS50405"/>
    </source>
</evidence>
<keyword evidence="6" id="KW-1185">Reference proteome</keyword>
<dbReference type="PANTHER" id="PTHR44051">
    <property type="entry name" value="GLUTATHIONE S-TRANSFERASE-RELATED"/>
    <property type="match status" value="1"/>
</dbReference>
<dbReference type="GO" id="GO:0016740">
    <property type="term" value="F:transferase activity"/>
    <property type="evidence" value="ECO:0007669"/>
    <property type="project" value="UniProtKB-KW"/>
</dbReference>
<dbReference type="InterPro" id="IPR010987">
    <property type="entry name" value="Glutathione-S-Trfase_C-like"/>
</dbReference>
<dbReference type="SFLD" id="SFLDS00019">
    <property type="entry name" value="Glutathione_Transferase_(cytos"/>
    <property type="match status" value="1"/>
</dbReference>
<dbReference type="Proteomes" id="UP000305674">
    <property type="component" value="Unassembled WGS sequence"/>
</dbReference>
<feature type="domain" description="GST C-terminal" evidence="4">
    <location>
        <begin position="85"/>
        <end position="209"/>
    </location>
</feature>
<dbReference type="CDD" id="cd03046">
    <property type="entry name" value="GST_N_GTT1_like"/>
    <property type="match status" value="1"/>
</dbReference>
<dbReference type="SFLD" id="SFLDG00358">
    <property type="entry name" value="Main_(cytGST)"/>
    <property type="match status" value="1"/>
</dbReference>
<comment type="caution">
    <text evidence="5">The sequence shown here is derived from an EMBL/GenBank/DDBJ whole genome shotgun (WGS) entry which is preliminary data.</text>
</comment>